<proteinExistence type="predicted"/>
<accession>A0A6A5WJ56</accession>
<protein>
    <submittedName>
        <fullName evidence="2">Uncharacterized protein</fullName>
    </submittedName>
</protein>
<gene>
    <name evidence="2" type="ORF">P154DRAFT_158357</name>
</gene>
<dbReference type="Proteomes" id="UP000799779">
    <property type="component" value="Unassembled WGS sequence"/>
</dbReference>
<evidence type="ECO:0000313" key="2">
    <source>
        <dbReference type="EMBL" id="KAF2001712.1"/>
    </source>
</evidence>
<sequence>MRRDEASSWCCLRTGCPRRTTGLEGPPAATARNASIRLHRLSHSTLRIAQAAETDDAAHACPLQALAGLCRSPERLETLRQSRRPPHTSAVWGPAGQTAMIGARPHTCRRSRSPTKVCPRRCDLCARSNGRMLDAAFTRRTGRDQQQRDLPPKMKHDAGEWPARRARRASPPVRQSLRSEQDMRPVPKTQMWDDGLSRGRAPFTGRTRSLAGPVHWQDPFTGGVLRPLVVSFRRPSSSTPRGFALLARCGCIARQPDCSTRCGPPPEESRSPVSG</sequence>
<dbReference type="EMBL" id="ML977581">
    <property type="protein sequence ID" value="KAF2001712.1"/>
    <property type="molecule type" value="Genomic_DNA"/>
</dbReference>
<feature type="compositionally biased region" description="Basic and acidic residues" evidence="1">
    <location>
        <begin position="141"/>
        <end position="163"/>
    </location>
</feature>
<dbReference type="AlphaFoldDB" id="A0A6A5WJ56"/>
<evidence type="ECO:0000313" key="3">
    <source>
        <dbReference type="Proteomes" id="UP000799779"/>
    </source>
</evidence>
<feature type="region of interest" description="Disordered" evidence="1">
    <location>
        <begin position="140"/>
        <end position="199"/>
    </location>
</feature>
<evidence type="ECO:0000256" key="1">
    <source>
        <dbReference type="SAM" id="MobiDB-lite"/>
    </source>
</evidence>
<keyword evidence="3" id="KW-1185">Reference proteome</keyword>
<organism evidence="2 3">
    <name type="scientific">Amniculicola lignicola CBS 123094</name>
    <dbReference type="NCBI Taxonomy" id="1392246"/>
    <lineage>
        <taxon>Eukaryota</taxon>
        <taxon>Fungi</taxon>
        <taxon>Dikarya</taxon>
        <taxon>Ascomycota</taxon>
        <taxon>Pezizomycotina</taxon>
        <taxon>Dothideomycetes</taxon>
        <taxon>Pleosporomycetidae</taxon>
        <taxon>Pleosporales</taxon>
        <taxon>Amniculicolaceae</taxon>
        <taxon>Amniculicola</taxon>
    </lineage>
</organism>
<name>A0A6A5WJ56_9PLEO</name>
<reference evidence="2" key="1">
    <citation type="journal article" date="2020" name="Stud. Mycol.">
        <title>101 Dothideomycetes genomes: a test case for predicting lifestyles and emergence of pathogens.</title>
        <authorList>
            <person name="Haridas S."/>
            <person name="Albert R."/>
            <person name="Binder M."/>
            <person name="Bloem J."/>
            <person name="Labutti K."/>
            <person name="Salamov A."/>
            <person name="Andreopoulos B."/>
            <person name="Baker S."/>
            <person name="Barry K."/>
            <person name="Bills G."/>
            <person name="Bluhm B."/>
            <person name="Cannon C."/>
            <person name="Castanera R."/>
            <person name="Culley D."/>
            <person name="Daum C."/>
            <person name="Ezra D."/>
            <person name="Gonzalez J."/>
            <person name="Henrissat B."/>
            <person name="Kuo A."/>
            <person name="Liang C."/>
            <person name="Lipzen A."/>
            <person name="Lutzoni F."/>
            <person name="Magnuson J."/>
            <person name="Mondo S."/>
            <person name="Nolan M."/>
            <person name="Ohm R."/>
            <person name="Pangilinan J."/>
            <person name="Park H.-J."/>
            <person name="Ramirez L."/>
            <person name="Alfaro M."/>
            <person name="Sun H."/>
            <person name="Tritt A."/>
            <person name="Yoshinaga Y."/>
            <person name="Zwiers L.-H."/>
            <person name="Turgeon B."/>
            <person name="Goodwin S."/>
            <person name="Spatafora J."/>
            <person name="Crous P."/>
            <person name="Grigoriev I."/>
        </authorList>
    </citation>
    <scope>NUCLEOTIDE SEQUENCE</scope>
    <source>
        <strain evidence="2">CBS 123094</strain>
    </source>
</reference>